<dbReference type="OrthoDB" id="443517at2"/>
<dbReference type="HOGENOM" id="CLU_985963_0_0_3"/>
<dbReference type="PATRIC" id="fig|1173022.3.peg.177"/>
<dbReference type="InterPro" id="IPR050498">
    <property type="entry name" value="Ycf3"/>
</dbReference>
<dbReference type="GO" id="GO:0046813">
    <property type="term" value="P:receptor-mediated virion attachment to host cell"/>
    <property type="evidence" value="ECO:0007669"/>
    <property type="project" value="TreeGrafter"/>
</dbReference>
<proteinExistence type="predicted"/>
<dbReference type="EMBL" id="CP003620">
    <property type="protein sequence ID" value="AFZ11163.1"/>
    <property type="molecule type" value="Genomic_DNA"/>
</dbReference>
<evidence type="ECO:0000256" key="3">
    <source>
        <dbReference type="PROSITE-ProRule" id="PRU00339"/>
    </source>
</evidence>
<sequence>MPQSLMVDDQATLLFRQGYELWNQDQHAQSLAAYTKAVQLKPDYVDAWYYLGYSLEKLGRYEQALANYDQVIRLAPNHPYAWYRRGGLLLTKIHRYDQAVAAYKNFIQIQPTDYEGWYFLGDALLKLEQYSEAVNSYCQAVLINITNYWDWCERVNNLQQLQQQPEAIRLCEAIAMGLGNRVATTDISDYERDALHECLYVLSDCFLGLESYEQAVIICNKALQSKPNERLFWYSLGKAQELLQRYDEAIKSYEEAIEIEPNFLEASKGLERVLLSQKEIGE</sequence>
<dbReference type="Pfam" id="PF00515">
    <property type="entry name" value="TPR_1"/>
    <property type="match status" value="1"/>
</dbReference>
<accession>K9VSX5</accession>
<dbReference type="PROSITE" id="PS50293">
    <property type="entry name" value="TPR_REGION"/>
    <property type="match status" value="2"/>
</dbReference>
<dbReference type="Gene3D" id="1.25.40.10">
    <property type="entry name" value="Tetratricopeptide repeat domain"/>
    <property type="match status" value="3"/>
</dbReference>
<dbReference type="AlphaFoldDB" id="K9VSX5"/>
<dbReference type="KEGG" id="cep:Cri9333_0163"/>
<evidence type="ECO:0000256" key="1">
    <source>
        <dbReference type="ARBA" id="ARBA00022737"/>
    </source>
</evidence>
<evidence type="ECO:0000256" key="2">
    <source>
        <dbReference type="ARBA" id="ARBA00022803"/>
    </source>
</evidence>
<name>K9VSX5_9CYAN</name>
<organism evidence="4 5">
    <name type="scientific">Crinalium epipsammum PCC 9333</name>
    <dbReference type="NCBI Taxonomy" id="1173022"/>
    <lineage>
        <taxon>Bacteria</taxon>
        <taxon>Bacillati</taxon>
        <taxon>Cyanobacteriota</taxon>
        <taxon>Cyanophyceae</taxon>
        <taxon>Gomontiellales</taxon>
        <taxon>Gomontiellaceae</taxon>
        <taxon>Crinalium</taxon>
    </lineage>
</organism>
<feature type="repeat" description="TPR" evidence="3">
    <location>
        <begin position="80"/>
        <end position="113"/>
    </location>
</feature>
<dbReference type="PANTHER" id="PTHR44858:SF1">
    <property type="entry name" value="UDP-N-ACETYLGLUCOSAMINE--PEPTIDE N-ACETYLGLUCOSAMINYLTRANSFERASE SPINDLY-RELATED"/>
    <property type="match status" value="1"/>
</dbReference>
<dbReference type="eggNOG" id="COG0457">
    <property type="taxonomic scope" value="Bacteria"/>
</dbReference>
<dbReference type="PANTHER" id="PTHR44858">
    <property type="entry name" value="TETRATRICOPEPTIDE REPEAT PROTEIN 6"/>
    <property type="match status" value="1"/>
</dbReference>
<gene>
    <name evidence="4" type="ORF">Cri9333_0163</name>
</gene>
<dbReference type="RefSeq" id="WP_015201307.1">
    <property type="nucleotide sequence ID" value="NC_019753.1"/>
</dbReference>
<keyword evidence="1" id="KW-0677">Repeat</keyword>
<evidence type="ECO:0000313" key="4">
    <source>
        <dbReference type="EMBL" id="AFZ11163.1"/>
    </source>
</evidence>
<dbReference type="InterPro" id="IPR011990">
    <property type="entry name" value="TPR-like_helical_dom_sf"/>
</dbReference>
<evidence type="ECO:0000313" key="5">
    <source>
        <dbReference type="Proteomes" id="UP000010472"/>
    </source>
</evidence>
<dbReference type="SUPFAM" id="SSF48439">
    <property type="entry name" value="Protein prenylyltransferase"/>
    <property type="match status" value="1"/>
</dbReference>
<dbReference type="SMART" id="SM00028">
    <property type="entry name" value="TPR"/>
    <property type="match status" value="6"/>
</dbReference>
<feature type="repeat" description="TPR" evidence="3">
    <location>
        <begin position="230"/>
        <end position="263"/>
    </location>
</feature>
<feature type="repeat" description="TPR" evidence="3">
    <location>
        <begin position="45"/>
        <end position="78"/>
    </location>
</feature>
<dbReference type="Proteomes" id="UP000010472">
    <property type="component" value="Chromosome"/>
</dbReference>
<feature type="repeat" description="TPR" evidence="3">
    <location>
        <begin position="11"/>
        <end position="44"/>
    </location>
</feature>
<dbReference type="Pfam" id="PF13432">
    <property type="entry name" value="TPR_16"/>
    <property type="match status" value="2"/>
</dbReference>
<dbReference type="InterPro" id="IPR019734">
    <property type="entry name" value="TPR_rpt"/>
</dbReference>
<keyword evidence="2 3" id="KW-0802">TPR repeat</keyword>
<dbReference type="PROSITE" id="PS50005">
    <property type="entry name" value="TPR"/>
    <property type="match status" value="5"/>
</dbReference>
<keyword evidence="5" id="KW-1185">Reference proteome</keyword>
<dbReference type="Pfam" id="PF13181">
    <property type="entry name" value="TPR_8"/>
    <property type="match status" value="1"/>
</dbReference>
<reference evidence="4 5" key="1">
    <citation type="submission" date="2012-06" db="EMBL/GenBank/DDBJ databases">
        <title>Finished chromosome of genome of Crinalium epipsammum PCC 9333.</title>
        <authorList>
            <consortium name="US DOE Joint Genome Institute"/>
            <person name="Gugger M."/>
            <person name="Coursin T."/>
            <person name="Rippka R."/>
            <person name="Tandeau De Marsac N."/>
            <person name="Huntemann M."/>
            <person name="Wei C.-L."/>
            <person name="Han J."/>
            <person name="Detter J.C."/>
            <person name="Han C."/>
            <person name="Tapia R."/>
            <person name="Davenport K."/>
            <person name="Daligault H."/>
            <person name="Erkkila T."/>
            <person name="Gu W."/>
            <person name="Munk A.C.C."/>
            <person name="Teshima H."/>
            <person name="Xu Y."/>
            <person name="Chain P."/>
            <person name="Chen A."/>
            <person name="Krypides N."/>
            <person name="Mavromatis K."/>
            <person name="Markowitz V."/>
            <person name="Szeto E."/>
            <person name="Ivanova N."/>
            <person name="Mikhailova N."/>
            <person name="Ovchinnikova G."/>
            <person name="Pagani I."/>
            <person name="Pati A."/>
            <person name="Goodwin L."/>
            <person name="Peters L."/>
            <person name="Pitluck S."/>
            <person name="Woyke T."/>
            <person name="Kerfeld C."/>
        </authorList>
    </citation>
    <scope>NUCLEOTIDE SEQUENCE [LARGE SCALE GENOMIC DNA]</scope>
    <source>
        <strain evidence="4 5">PCC 9333</strain>
    </source>
</reference>
<feature type="repeat" description="TPR" evidence="3">
    <location>
        <begin position="114"/>
        <end position="147"/>
    </location>
</feature>
<dbReference type="STRING" id="1173022.Cri9333_0163"/>
<protein>
    <submittedName>
        <fullName evidence="4">Tetratricopeptide TPR_1 repeat-containing protein</fullName>
    </submittedName>
</protein>
<dbReference type="GO" id="GO:0009279">
    <property type="term" value="C:cell outer membrane"/>
    <property type="evidence" value="ECO:0007669"/>
    <property type="project" value="TreeGrafter"/>
</dbReference>